<keyword evidence="3" id="KW-1185">Reference proteome</keyword>
<evidence type="ECO:0000313" key="3">
    <source>
        <dbReference type="Proteomes" id="UP001632037"/>
    </source>
</evidence>
<dbReference type="EMBL" id="JBIMZQ010000038">
    <property type="protein sequence ID" value="KAL3661017.1"/>
    <property type="molecule type" value="Genomic_DNA"/>
</dbReference>
<dbReference type="AlphaFoldDB" id="A0ABD3F3E5"/>
<name>A0ABD3F3E5_9STRA</name>
<dbReference type="Proteomes" id="UP001632037">
    <property type="component" value="Unassembled WGS sequence"/>
</dbReference>
<comment type="caution">
    <text evidence="2">The sequence shown here is derived from an EMBL/GenBank/DDBJ whole genome shotgun (WGS) entry which is preliminary data.</text>
</comment>
<sequence>MLELEGSAAYTKKFLSMICSESSLYLLNKNPATRVNDAVAQSAGEEAAQRPVSTLEVRVALGGGNSPATVKQGSKLLVPTGWKTSDDVDVRAAFKKKTAARDIQVLVVDANELASRVEDDDVAAAGLQPAFFKASGLYDENVVLAMLGAQFSNERHATLRSFLSAV</sequence>
<accession>A0ABD3F3E5</accession>
<dbReference type="GO" id="GO:0016491">
    <property type="term" value="F:oxidoreductase activity"/>
    <property type="evidence" value="ECO:0007669"/>
    <property type="project" value="UniProtKB-KW"/>
</dbReference>
<proteinExistence type="predicted"/>
<evidence type="ECO:0000256" key="1">
    <source>
        <dbReference type="ARBA" id="ARBA00023002"/>
    </source>
</evidence>
<gene>
    <name evidence="2" type="ORF">V7S43_014033</name>
</gene>
<dbReference type="InterPro" id="IPR002869">
    <property type="entry name" value="Pyrv_flavodox_OxRed_cen"/>
</dbReference>
<dbReference type="Gene3D" id="3.40.920.10">
    <property type="entry name" value="Pyruvate-ferredoxin oxidoreductase, PFOR, domain III"/>
    <property type="match status" value="1"/>
</dbReference>
<evidence type="ECO:0000313" key="2">
    <source>
        <dbReference type="EMBL" id="KAL3661017.1"/>
    </source>
</evidence>
<reference evidence="2 3" key="1">
    <citation type="submission" date="2024-09" db="EMBL/GenBank/DDBJ databases">
        <title>Genome sequencing and assembly of Phytophthora oleae, isolate VK10A, causative agent of rot of olive drupes.</title>
        <authorList>
            <person name="Conti Taguali S."/>
            <person name="Riolo M."/>
            <person name="La Spada F."/>
            <person name="Cacciola S.O."/>
            <person name="Dionisio G."/>
        </authorList>
    </citation>
    <scope>NUCLEOTIDE SEQUENCE [LARGE SCALE GENOMIC DNA]</scope>
    <source>
        <strain evidence="2 3">VK10A</strain>
    </source>
</reference>
<dbReference type="SUPFAM" id="SSF53323">
    <property type="entry name" value="Pyruvate-ferredoxin oxidoreductase, PFOR, domain III"/>
    <property type="match status" value="1"/>
</dbReference>
<protein>
    <submittedName>
        <fullName evidence="2">Uncharacterized protein</fullName>
    </submittedName>
</protein>
<organism evidence="2 3">
    <name type="scientific">Phytophthora oleae</name>
    <dbReference type="NCBI Taxonomy" id="2107226"/>
    <lineage>
        <taxon>Eukaryota</taxon>
        <taxon>Sar</taxon>
        <taxon>Stramenopiles</taxon>
        <taxon>Oomycota</taxon>
        <taxon>Peronosporomycetes</taxon>
        <taxon>Peronosporales</taxon>
        <taxon>Peronosporaceae</taxon>
        <taxon>Phytophthora</taxon>
    </lineage>
</organism>
<keyword evidence="1" id="KW-0560">Oxidoreductase</keyword>